<dbReference type="EMBL" id="MJEA01000002">
    <property type="protein sequence ID" value="OQO71026.1"/>
    <property type="molecule type" value="Genomic_DNA"/>
</dbReference>
<dbReference type="RefSeq" id="WP_081182456.1">
    <property type="nucleotide sequence ID" value="NZ_MJEA01000002.1"/>
</dbReference>
<evidence type="ECO:0000313" key="2">
    <source>
        <dbReference type="Proteomes" id="UP000192477"/>
    </source>
</evidence>
<organism evidence="1 2">
    <name type="scientific">Enterococcus villorum</name>
    <dbReference type="NCBI Taxonomy" id="112904"/>
    <lineage>
        <taxon>Bacteria</taxon>
        <taxon>Bacillati</taxon>
        <taxon>Bacillota</taxon>
        <taxon>Bacilli</taxon>
        <taxon>Lactobacillales</taxon>
        <taxon>Enterococcaceae</taxon>
        <taxon>Enterococcus</taxon>
    </lineage>
</organism>
<gene>
    <name evidence="1" type="ORF">BH747_03220</name>
</gene>
<sequence length="243" mass="28790">MSTKKLDKEIKKKLKIFKKKYFVYPQYDSTIEQSLARLEARAKFAETLLSHKLSDFGARMLAYSNNNFYLIEYLYYWQNINVSKLNDMKRHPEVYLKEMITGLEENIKIRDEMIKQCVSGKIPNIKLNKHAEKEVIGRLTCELYKVDDSIKISWNKSDSIKNDPMKEKKKQLFVNIWRYIRNKLIISKKENVITTKTPSKETKTNVLPQDKKTISHAKVIAEEAMRYRALKKANHSPTFQPYR</sequence>
<name>A0A1V8YFD1_9ENTE</name>
<dbReference type="AlphaFoldDB" id="A0A1V8YFD1"/>
<dbReference type="Proteomes" id="UP000192477">
    <property type="component" value="Unassembled WGS sequence"/>
</dbReference>
<proteinExistence type="predicted"/>
<comment type="caution">
    <text evidence="1">The sequence shown here is derived from an EMBL/GenBank/DDBJ whole genome shotgun (WGS) entry which is preliminary data.</text>
</comment>
<reference evidence="1 2" key="1">
    <citation type="journal article" date="2017" name="BMC Microbiol.">
        <title>Comparative genomics of Enterococcus spp. isolated from bovine feces.</title>
        <authorList>
            <person name="Beukers A.G."/>
            <person name="Zaheer R."/>
            <person name="Goji N."/>
            <person name="Amoako K.K."/>
            <person name="Chaves A.V."/>
            <person name="Ward M.P."/>
            <person name="McAllister T.A."/>
        </authorList>
    </citation>
    <scope>NUCLEOTIDE SEQUENCE [LARGE SCALE GENOMIC DNA]</scope>
    <source>
        <strain evidence="1 2">F1129D 143</strain>
    </source>
</reference>
<protein>
    <submittedName>
        <fullName evidence="1">Uncharacterized protein</fullName>
    </submittedName>
</protein>
<evidence type="ECO:0000313" key="1">
    <source>
        <dbReference type="EMBL" id="OQO71026.1"/>
    </source>
</evidence>
<accession>A0A1V8YFD1</accession>